<sequence>MGNLQPGRSERPELNERELSYIILHTKFTRKQINDYH</sequence>
<dbReference type="EMBL" id="CAJOAY010012495">
    <property type="protein sequence ID" value="CAF4252386.1"/>
    <property type="molecule type" value="Genomic_DNA"/>
</dbReference>
<gene>
    <name evidence="1" type="ORF">OKA104_LOCUS43670</name>
</gene>
<reference evidence="1" key="1">
    <citation type="submission" date="2021-02" db="EMBL/GenBank/DDBJ databases">
        <authorList>
            <person name="Nowell W R."/>
        </authorList>
    </citation>
    <scope>NUCLEOTIDE SEQUENCE</scope>
</reference>
<dbReference type="AlphaFoldDB" id="A0A820EWD7"/>
<evidence type="ECO:0000313" key="2">
    <source>
        <dbReference type="Proteomes" id="UP000663881"/>
    </source>
</evidence>
<proteinExistence type="predicted"/>
<feature type="non-terminal residue" evidence="1">
    <location>
        <position position="37"/>
    </location>
</feature>
<dbReference type="Proteomes" id="UP000663881">
    <property type="component" value="Unassembled WGS sequence"/>
</dbReference>
<evidence type="ECO:0000313" key="1">
    <source>
        <dbReference type="EMBL" id="CAF4252386.1"/>
    </source>
</evidence>
<organism evidence="1 2">
    <name type="scientific">Adineta steineri</name>
    <dbReference type="NCBI Taxonomy" id="433720"/>
    <lineage>
        <taxon>Eukaryota</taxon>
        <taxon>Metazoa</taxon>
        <taxon>Spiralia</taxon>
        <taxon>Gnathifera</taxon>
        <taxon>Rotifera</taxon>
        <taxon>Eurotatoria</taxon>
        <taxon>Bdelloidea</taxon>
        <taxon>Adinetida</taxon>
        <taxon>Adinetidae</taxon>
        <taxon>Adineta</taxon>
    </lineage>
</organism>
<comment type="caution">
    <text evidence="1">The sequence shown here is derived from an EMBL/GenBank/DDBJ whole genome shotgun (WGS) entry which is preliminary data.</text>
</comment>
<name>A0A820EWD7_9BILA</name>
<accession>A0A820EWD7</accession>
<protein>
    <submittedName>
        <fullName evidence="1">Uncharacterized protein</fullName>
    </submittedName>
</protein>